<dbReference type="OrthoDB" id="9786424at2"/>
<accession>A0A3E0X2M9</accession>
<dbReference type="AlphaFoldDB" id="A0A3E0X2M9"/>
<organism evidence="1 2">
    <name type="scientific">Alkalilimnicola ehrlichii</name>
    <dbReference type="NCBI Taxonomy" id="351052"/>
    <lineage>
        <taxon>Bacteria</taxon>
        <taxon>Pseudomonadati</taxon>
        <taxon>Pseudomonadota</taxon>
        <taxon>Gammaproteobacteria</taxon>
        <taxon>Chromatiales</taxon>
        <taxon>Ectothiorhodospiraceae</taxon>
        <taxon>Alkalilimnicola</taxon>
    </lineage>
</organism>
<dbReference type="InterPro" id="IPR010384">
    <property type="entry name" value="MtfA_fam"/>
</dbReference>
<protein>
    <recommendedName>
        <fullName evidence="3">Zinc-dependent peptidase</fullName>
    </recommendedName>
</protein>
<sequence length="267" mass="29753">MLSLFSRLTGLWARSPSFAEHEWRHAIAALPQFAGFSESELDVLRALAQKFLKDKAIEPVGGLQLTTDMLLRIALLACLPILKLDLSYYRNWYAVVVYPSGFVAEHEYIADDGTVHVEHGPLAGEAWERGPVIVSWEDIEAATTLDGFNVVIHEFAHKLDMLQGSCNGLPPLHKGMTVDAWSTAFSRAFDDFNLRVDTEEDLPIDAYAAESPAEFFAVLSEAFFEIPDALLRLYPAVYAQLSLFYRQDPAVRLSPQRHSSLSSGHGL</sequence>
<gene>
    <name evidence="1" type="ORF">CAL65_04565</name>
</gene>
<reference evidence="2" key="1">
    <citation type="submission" date="2017-05" db="EMBL/GenBank/DDBJ databases">
        <authorList>
            <person name="Sharma S."/>
            <person name="Sidhu C."/>
            <person name="Pinnaka A.K."/>
        </authorList>
    </citation>
    <scope>NUCLEOTIDE SEQUENCE [LARGE SCALE GENOMIC DNA]</scope>
    <source>
        <strain evidence="2">AK93</strain>
    </source>
</reference>
<dbReference type="Gene3D" id="3.40.390.10">
    <property type="entry name" value="Collagenase (Catalytic Domain)"/>
    <property type="match status" value="1"/>
</dbReference>
<evidence type="ECO:0000313" key="1">
    <source>
        <dbReference type="EMBL" id="RFA38612.1"/>
    </source>
</evidence>
<dbReference type="CDD" id="cd20169">
    <property type="entry name" value="Peptidase_M90_mtfA"/>
    <property type="match status" value="1"/>
</dbReference>
<dbReference type="SUPFAM" id="SSF55486">
    <property type="entry name" value="Metalloproteases ('zincins'), catalytic domain"/>
    <property type="match status" value="1"/>
</dbReference>
<keyword evidence="2" id="KW-1185">Reference proteome</keyword>
<evidence type="ECO:0000313" key="2">
    <source>
        <dbReference type="Proteomes" id="UP000256763"/>
    </source>
</evidence>
<dbReference type="EMBL" id="NFZW01000003">
    <property type="protein sequence ID" value="RFA38612.1"/>
    <property type="molecule type" value="Genomic_DNA"/>
</dbReference>
<dbReference type="Pfam" id="PF06167">
    <property type="entry name" value="Peptidase_M90"/>
    <property type="match status" value="1"/>
</dbReference>
<dbReference type="PANTHER" id="PTHR30164:SF2">
    <property type="entry name" value="PROTEIN MTFA"/>
    <property type="match status" value="1"/>
</dbReference>
<dbReference type="InterPro" id="IPR042252">
    <property type="entry name" value="MtfA_N"/>
</dbReference>
<dbReference type="InterPro" id="IPR024079">
    <property type="entry name" value="MetalloPept_cat_dom_sf"/>
</dbReference>
<dbReference type="Proteomes" id="UP000256763">
    <property type="component" value="Unassembled WGS sequence"/>
</dbReference>
<dbReference type="GO" id="GO:0008237">
    <property type="term" value="F:metallopeptidase activity"/>
    <property type="evidence" value="ECO:0007669"/>
    <property type="project" value="InterPro"/>
</dbReference>
<dbReference type="GO" id="GO:0005829">
    <property type="term" value="C:cytosol"/>
    <property type="evidence" value="ECO:0007669"/>
    <property type="project" value="TreeGrafter"/>
</dbReference>
<comment type="caution">
    <text evidence="1">The sequence shown here is derived from an EMBL/GenBank/DDBJ whole genome shotgun (WGS) entry which is preliminary data.</text>
</comment>
<evidence type="ECO:0008006" key="3">
    <source>
        <dbReference type="Google" id="ProtNLM"/>
    </source>
</evidence>
<dbReference type="Gene3D" id="1.10.472.150">
    <property type="entry name" value="Glucose-regulated metallo-peptidase M90, N-terminal domain"/>
    <property type="match status" value="1"/>
</dbReference>
<dbReference type="GO" id="GO:0004177">
    <property type="term" value="F:aminopeptidase activity"/>
    <property type="evidence" value="ECO:0007669"/>
    <property type="project" value="TreeGrafter"/>
</dbReference>
<name>A0A3E0X2M9_9GAMM</name>
<proteinExistence type="predicted"/>
<dbReference type="PANTHER" id="PTHR30164">
    <property type="entry name" value="MTFA PEPTIDASE"/>
    <property type="match status" value="1"/>
</dbReference>